<keyword evidence="1" id="KW-0175">Coiled coil</keyword>
<protein>
    <submittedName>
        <fullName evidence="2">Uncharacterized protein</fullName>
    </submittedName>
</protein>
<evidence type="ECO:0000256" key="1">
    <source>
        <dbReference type="SAM" id="Coils"/>
    </source>
</evidence>
<evidence type="ECO:0000313" key="2">
    <source>
        <dbReference type="EMBL" id="DAF92485.1"/>
    </source>
</evidence>
<name>A0A8S5UDB8_9CAUD</name>
<feature type="coiled-coil region" evidence="1">
    <location>
        <begin position="1"/>
        <end position="28"/>
    </location>
</feature>
<accession>A0A8S5UDB8</accession>
<organism evidence="2">
    <name type="scientific">Siphoviridae sp. ctkhg5</name>
    <dbReference type="NCBI Taxonomy" id="2825643"/>
    <lineage>
        <taxon>Viruses</taxon>
        <taxon>Duplodnaviria</taxon>
        <taxon>Heunggongvirae</taxon>
        <taxon>Uroviricota</taxon>
        <taxon>Caudoviricetes</taxon>
    </lineage>
</organism>
<sequence length="174" mass="20100">MKKDRKRRKEAVKRLEKLEDMNRAGEEVSSLDLIGALYPKFVFATWREKRDKETCAELLEEVKSLVDIKDYITCPRSKEKLAIHIGDIVYKVGGDGEPLAVYEITINHGGSTVGCKSLSGKWVSYRPQELTFNDPREIVVRLMDEVGRTIYARHELQDALKRDNFSLDDFLYPF</sequence>
<proteinExistence type="predicted"/>
<dbReference type="EMBL" id="BK016067">
    <property type="protein sequence ID" value="DAF92485.1"/>
    <property type="molecule type" value="Genomic_DNA"/>
</dbReference>
<reference evidence="2" key="1">
    <citation type="journal article" date="2021" name="Proc. Natl. Acad. Sci. U.S.A.">
        <title>A Catalog of Tens of Thousands of Viruses from Human Metagenomes Reveals Hidden Associations with Chronic Diseases.</title>
        <authorList>
            <person name="Tisza M.J."/>
            <person name="Buck C.B."/>
        </authorList>
    </citation>
    <scope>NUCLEOTIDE SEQUENCE</scope>
    <source>
        <strain evidence="2">Ctkhg5</strain>
    </source>
</reference>